<protein>
    <recommendedName>
        <fullName evidence="2">tRNA(Met) cytidine acetate ligase</fullName>
        <ecNumber evidence="2">6.3.4.-</ecNumber>
    </recommendedName>
</protein>
<evidence type="ECO:0000256" key="2">
    <source>
        <dbReference type="HAMAP-Rule" id="MF_01539"/>
    </source>
</evidence>
<comment type="function">
    <text evidence="2">Catalyzes the formation of N(4)-acetylcytidine (ac(4)C) at the wobble position of elongator tRNA(Met), using acetate and ATP as substrates. First activates an acetate ion to form acetyladenylate (Ac-AMP) and then transfers the acetyl group to tRNA to form ac(4)C34.</text>
</comment>
<dbReference type="InterPro" id="IPR008513">
    <property type="entry name" value="tRNA(Met)_cyd_acetate_ligase"/>
</dbReference>
<name>A0A1I3ALQ3_9FIRM</name>
<dbReference type="Gene3D" id="3.40.50.620">
    <property type="entry name" value="HUPs"/>
    <property type="match status" value="1"/>
</dbReference>
<dbReference type="EC" id="6.3.4.-" evidence="2"/>
<dbReference type="OrthoDB" id="9769796at2"/>
<evidence type="ECO:0000313" key="4">
    <source>
        <dbReference type="Proteomes" id="UP000199287"/>
    </source>
</evidence>
<accession>A0A1I3ALQ3</accession>
<organism evidence="3 4">
    <name type="scientific">Tindallia magadiensis</name>
    <dbReference type="NCBI Taxonomy" id="69895"/>
    <lineage>
        <taxon>Bacteria</taxon>
        <taxon>Bacillati</taxon>
        <taxon>Bacillota</taxon>
        <taxon>Clostridia</taxon>
        <taxon>Peptostreptococcales</taxon>
        <taxon>Tindalliaceae</taxon>
        <taxon>Tindallia</taxon>
    </lineage>
</organism>
<dbReference type="AlphaFoldDB" id="A0A1I3ALQ3"/>
<dbReference type="Proteomes" id="UP000199287">
    <property type="component" value="Unassembled WGS sequence"/>
</dbReference>
<comment type="subcellular location">
    <subcellularLocation>
        <location evidence="2">Cytoplasm</location>
    </subcellularLocation>
</comment>
<dbReference type="RefSeq" id="WP_093368847.1">
    <property type="nucleotide sequence ID" value="NZ_FOQA01000001.1"/>
</dbReference>
<dbReference type="GO" id="GO:0005737">
    <property type="term" value="C:cytoplasm"/>
    <property type="evidence" value="ECO:0007669"/>
    <property type="project" value="UniProtKB-SubCell"/>
</dbReference>
<comment type="catalytic activity">
    <reaction evidence="2">
        <text>cytidine(34) in elongator tRNA(Met) + acetate + ATP = N(4)-acetylcytidine(34) in elongator tRNA(Met) + AMP + diphosphate</text>
        <dbReference type="Rhea" id="RHEA:58144"/>
        <dbReference type="Rhea" id="RHEA-COMP:10693"/>
        <dbReference type="Rhea" id="RHEA-COMP:10694"/>
        <dbReference type="ChEBI" id="CHEBI:30089"/>
        <dbReference type="ChEBI" id="CHEBI:30616"/>
        <dbReference type="ChEBI" id="CHEBI:33019"/>
        <dbReference type="ChEBI" id="CHEBI:74900"/>
        <dbReference type="ChEBI" id="CHEBI:82748"/>
        <dbReference type="ChEBI" id="CHEBI:456215"/>
    </reaction>
</comment>
<feature type="binding site" evidence="2">
    <location>
        <begin position="7"/>
        <end position="20"/>
    </location>
    <ligand>
        <name>ATP</name>
        <dbReference type="ChEBI" id="CHEBI:30616"/>
    </ligand>
</feature>
<proteinExistence type="inferred from homology"/>
<evidence type="ECO:0000313" key="3">
    <source>
        <dbReference type="EMBL" id="SFH50953.1"/>
    </source>
</evidence>
<dbReference type="GO" id="GO:0006400">
    <property type="term" value="P:tRNA modification"/>
    <property type="evidence" value="ECO:0007669"/>
    <property type="project" value="UniProtKB-UniRule"/>
</dbReference>
<keyword evidence="4" id="KW-1185">Reference proteome</keyword>
<keyword evidence="2" id="KW-0547">Nucleotide-binding</keyword>
<dbReference type="GO" id="GO:0000049">
    <property type="term" value="F:tRNA binding"/>
    <property type="evidence" value="ECO:0007669"/>
    <property type="project" value="UniProtKB-KW"/>
</dbReference>
<feature type="binding site" evidence="2">
    <location>
        <position position="102"/>
    </location>
    <ligand>
        <name>ATP</name>
        <dbReference type="ChEBI" id="CHEBI:30616"/>
    </ligand>
</feature>
<feature type="binding site" evidence="2">
    <location>
        <begin position="189"/>
        <end position="190"/>
    </location>
    <ligand>
        <name>ATP</name>
        <dbReference type="ChEBI" id="CHEBI:30616"/>
    </ligand>
</feature>
<dbReference type="SUPFAM" id="SSF52374">
    <property type="entry name" value="Nucleotidylyl transferase"/>
    <property type="match status" value="1"/>
</dbReference>
<keyword evidence="2" id="KW-0820">tRNA-binding</keyword>
<dbReference type="GO" id="GO:0016879">
    <property type="term" value="F:ligase activity, forming carbon-nitrogen bonds"/>
    <property type="evidence" value="ECO:0007669"/>
    <property type="project" value="UniProtKB-UniRule"/>
</dbReference>
<dbReference type="STRING" id="69895.SAMN05192551_101290"/>
<dbReference type="HAMAP" id="MF_01539">
    <property type="entry name" value="TmcAL"/>
    <property type="match status" value="1"/>
</dbReference>
<evidence type="ECO:0000256" key="1">
    <source>
        <dbReference type="ARBA" id="ARBA00022694"/>
    </source>
</evidence>
<reference evidence="4" key="1">
    <citation type="submission" date="2016-10" db="EMBL/GenBank/DDBJ databases">
        <authorList>
            <person name="Varghese N."/>
            <person name="Submissions S."/>
        </authorList>
    </citation>
    <scope>NUCLEOTIDE SEQUENCE [LARGE SCALE GENOMIC DNA]</scope>
    <source>
        <strain evidence="4">Z-7934</strain>
    </source>
</reference>
<dbReference type="InterPro" id="IPR014729">
    <property type="entry name" value="Rossmann-like_a/b/a_fold"/>
</dbReference>
<keyword evidence="1 2" id="KW-0819">tRNA processing</keyword>
<dbReference type="EMBL" id="FOQA01000001">
    <property type="protein sequence ID" value="SFH50953.1"/>
    <property type="molecule type" value="Genomic_DNA"/>
</dbReference>
<comment type="similarity">
    <text evidence="2">Belongs to the TmcAL family.</text>
</comment>
<dbReference type="NCBIfam" id="NF010191">
    <property type="entry name" value="PRK13670.1"/>
    <property type="match status" value="1"/>
</dbReference>
<keyword evidence="3" id="KW-0808">Transferase</keyword>
<dbReference type="PANTHER" id="PTHR37825">
    <property type="entry name" value="TRNA(MET) CYTIDINE ACETATE LIGASE"/>
    <property type="match status" value="1"/>
</dbReference>
<dbReference type="GO" id="GO:0016740">
    <property type="term" value="F:transferase activity"/>
    <property type="evidence" value="ECO:0007669"/>
    <property type="project" value="UniProtKB-KW"/>
</dbReference>
<sequence>MKVLGLITEYNPFHNGHLYHLEKSKSITGSDYSVAVMSGHFMQRGEPAMINKWLRAEMAIKNGVDLVIELPTIYACSTADQFTKGSISLLSKMNIIDHICFGSESGDIGIFEKISSLLTDPPASLNLLVKHYLDNGNSFARAQQLAISNFYPSPQIKSFFQQPNNILGMLYMKHLKQLNSNIIPYTIKRIGAQYHSKELSNISSATGIRTHIDGINSLPVIKSSIPDHSYQILRAYLAENKTIVKTDDLDLLLMGIVKRMTIHDFRNLPDVTEGLENRLMNCAKKHRTSIEFCKCVKSKRYPQTRIQRILMHALLNIQKKDTYLFHHKKAPSYIRVLAFNEKGRLLLRKCKELSSLPIITKVADFNPKSTSEERMLEIDLQATDLYHLSLPNSYSKKGRLDYLQSPLFIT</sequence>
<dbReference type="PANTHER" id="PTHR37825:SF1">
    <property type="entry name" value="TRNA(MET) CYTIDINE ACETATE LIGASE"/>
    <property type="match status" value="1"/>
</dbReference>
<keyword evidence="2" id="KW-0436">Ligase</keyword>
<keyword evidence="2" id="KW-0694">RNA-binding</keyword>
<dbReference type="Pfam" id="PF05636">
    <property type="entry name" value="HIGH_NTase1"/>
    <property type="match status" value="1"/>
</dbReference>
<feature type="binding site" evidence="2">
    <location>
        <position position="164"/>
    </location>
    <ligand>
        <name>ATP</name>
        <dbReference type="ChEBI" id="CHEBI:30616"/>
    </ligand>
</feature>
<keyword evidence="2" id="KW-0067">ATP-binding</keyword>
<gene>
    <name evidence="2" type="primary">tmcAL</name>
    <name evidence="3" type="ORF">SAMN05192551_101290</name>
</gene>
<keyword evidence="2" id="KW-0963">Cytoplasm</keyword>
<dbReference type="GO" id="GO:0005524">
    <property type="term" value="F:ATP binding"/>
    <property type="evidence" value="ECO:0007669"/>
    <property type="project" value="UniProtKB-KW"/>
</dbReference>